<proteinExistence type="predicted"/>
<protein>
    <submittedName>
        <fullName evidence="2">Homeobox protein OTX2-like</fullName>
    </submittedName>
</protein>
<dbReference type="RefSeq" id="XP_045148586.1">
    <property type="nucleotide sequence ID" value="XM_045292651.1"/>
</dbReference>
<organism evidence="1 2">
    <name type="scientific">Echinops telfairi</name>
    <name type="common">Lesser hedgehog tenrec</name>
    <dbReference type="NCBI Taxonomy" id="9371"/>
    <lineage>
        <taxon>Eukaryota</taxon>
        <taxon>Metazoa</taxon>
        <taxon>Chordata</taxon>
        <taxon>Craniata</taxon>
        <taxon>Vertebrata</taxon>
        <taxon>Euteleostomi</taxon>
        <taxon>Mammalia</taxon>
        <taxon>Eutheria</taxon>
        <taxon>Afrotheria</taxon>
        <taxon>Tenrecidae</taxon>
        <taxon>Tenrecinae</taxon>
        <taxon>Echinops</taxon>
    </lineage>
</organism>
<dbReference type="Proteomes" id="UP000694863">
    <property type="component" value="Unplaced"/>
</dbReference>
<accession>A0AC55DA13</accession>
<sequence>MDLFNCPTLMGKRSRQQSASGGQKAERDPGFGDPKPAHQSKPQKRTVFTPEQAEVLNAFFERKQYVDSCEKRYLARSLGLEERQVQVWFKNRRAKLARERRQNGNQNPQDQGASDKSLPAQEPCDLPGEPGSCQRPLSSSFGNFSSVDPTSSSHDLHGMVPAQNPPAIHQVGPDTQEIHQFQLTTQEMEFLTQHLSLFTLELNLSMDHIQLPPTS</sequence>
<gene>
    <name evidence="2" type="primary">LOC123521976</name>
</gene>
<evidence type="ECO:0000313" key="1">
    <source>
        <dbReference type="Proteomes" id="UP000694863"/>
    </source>
</evidence>
<keyword evidence="1" id="KW-1185">Reference proteome</keyword>
<name>A0AC55DA13_ECHTE</name>
<reference evidence="2" key="1">
    <citation type="submission" date="2025-08" db="UniProtKB">
        <authorList>
            <consortium name="RefSeq"/>
        </authorList>
    </citation>
    <scope>IDENTIFICATION</scope>
</reference>
<evidence type="ECO:0000313" key="2">
    <source>
        <dbReference type="RefSeq" id="XP_045148586.1"/>
    </source>
</evidence>